<feature type="transmembrane region" description="Helical" evidence="7">
    <location>
        <begin position="189"/>
        <end position="206"/>
    </location>
</feature>
<organism evidence="9 10">
    <name type="scientific">Shewanella piezotolerans (strain WP3 / JCM 13877)</name>
    <dbReference type="NCBI Taxonomy" id="225849"/>
    <lineage>
        <taxon>Bacteria</taxon>
        <taxon>Pseudomonadati</taxon>
        <taxon>Pseudomonadota</taxon>
        <taxon>Gammaproteobacteria</taxon>
        <taxon>Alteromonadales</taxon>
        <taxon>Shewanellaceae</taxon>
        <taxon>Shewanella</taxon>
    </lineage>
</organism>
<dbReference type="InterPro" id="IPR003646">
    <property type="entry name" value="SH3-like_bac-type"/>
</dbReference>
<evidence type="ECO:0000313" key="9">
    <source>
        <dbReference type="EMBL" id="ACJ27622.1"/>
    </source>
</evidence>
<dbReference type="OrthoDB" id="9790951at2"/>
<dbReference type="EMBL" id="CP000472">
    <property type="protein sequence ID" value="ACJ27622.1"/>
    <property type="molecule type" value="Genomic_DNA"/>
</dbReference>
<dbReference type="InterPro" id="IPR016476">
    <property type="entry name" value="SH3_dom_pro"/>
</dbReference>
<evidence type="ECO:0000256" key="6">
    <source>
        <dbReference type="SAM" id="Coils"/>
    </source>
</evidence>
<keyword evidence="5 7" id="KW-0472">Membrane</keyword>
<keyword evidence="3" id="KW-0732">Signal</keyword>
<name>B8CIZ6_SHEPW</name>
<comment type="subcellular location">
    <subcellularLocation>
        <location evidence="1">Membrane</location>
        <topology evidence="1">Single-pass membrane protein</topology>
    </subcellularLocation>
</comment>
<dbReference type="PROSITE" id="PS51781">
    <property type="entry name" value="SH3B"/>
    <property type="match status" value="1"/>
</dbReference>
<keyword evidence="4 7" id="KW-1133">Transmembrane helix</keyword>
<dbReference type="AlphaFoldDB" id="B8CIZ6"/>
<dbReference type="KEGG" id="swp:swp_0811"/>
<accession>B8CIZ6</accession>
<evidence type="ECO:0000313" key="10">
    <source>
        <dbReference type="Proteomes" id="UP000000753"/>
    </source>
</evidence>
<gene>
    <name evidence="9" type="ordered locus">swp_0811</name>
</gene>
<keyword evidence="2 7" id="KW-0812">Transmembrane</keyword>
<dbReference type="Proteomes" id="UP000000753">
    <property type="component" value="Chromosome"/>
</dbReference>
<evidence type="ECO:0000256" key="5">
    <source>
        <dbReference type="ARBA" id="ARBA00023136"/>
    </source>
</evidence>
<dbReference type="STRING" id="225849.swp_0811"/>
<evidence type="ECO:0000256" key="2">
    <source>
        <dbReference type="ARBA" id="ARBA00022692"/>
    </source>
</evidence>
<reference evidence="9 10" key="1">
    <citation type="journal article" date="2008" name="PLoS ONE">
        <title>Environmental adaptation: genomic analysis of the piezotolerant and psychrotolerant deep-sea iron reducing bacterium Shewanella piezotolerans WP3.</title>
        <authorList>
            <person name="Wang F."/>
            <person name="Wang J."/>
            <person name="Jian H."/>
            <person name="Zhang B."/>
            <person name="Li S."/>
            <person name="Wang F."/>
            <person name="Zeng X."/>
            <person name="Gao L."/>
            <person name="Bartlett D.H."/>
            <person name="Yu J."/>
            <person name="Hu S."/>
            <person name="Xiao X."/>
        </authorList>
    </citation>
    <scope>NUCLEOTIDE SEQUENCE [LARGE SCALE GENOMIC DNA]</scope>
    <source>
        <strain evidence="10">WP3 / JCM 13877</strain>
    </source>
</reference>
<feature type="domain" description="SH3b" evidence="8">
    <location>
        <begin position="45"/>
        <end position="112"/>
    </location>
</feature>
<dbReference type="PIRSF" id="PIRSF006158">
    <property type="entry name" value="UCP006158_SH3"/>
    <property type="match status" value="1"/>
</dbReference>
<dbReference type="HOGENOM" id="CLU_094106_0_2_6"/>
<dbReference type="SMART" id="SM00287">
    <property type="entry name" value="SH3b"/>
    <property type="match status" value="1"/>
</dbReference>
<dbReference type="Pfam" id="PF08239">
    <property type="entry name" value="SH3_3"/>
    <property type="match status" value="1"/>
</dbReference>
<proteinExistence type="predicted"/>
<dbReference type="NCBIfam" id="TIGR04211">
    <property type="entry name" value="SH3_and_anchor"/>
    <property type="match status" value="1"/>
</dbReference>
<dbReference type="GO" id="GO:0016020">
    <property type="term" value="C:membrane"/>
    <property type="evidence" value="ECO:0007669"/>
    <property type="project" value="UniProtKB-SubCell"/>
</dbReference>
<evidence type="ECO:0000256" key="4">
    <source>
        <dbReference type="ARBA" id="ARBA00022989"/>
    </source>
</evidence>
<feature type="coiled-coil region" evidence="6">
    <location>
        <begin position="111"/>
        <end position="180"/>
    </location>
</feature>
<keyword evidence="10" id="KW-1185">Reference proteome</keyword>
<evidence type="ECO:0000256" key="7">
    <source>
        <dbReference type="SAM" id="Phobius"/>
    </source>
</evidence>
<protein>
    <submittedName>
        <fullName evidence="9">SH3-like region</fullName>
    </submittedName>
</protein>
<keyword evidence="6" id="KW-0175">Coiled coil</keyword>
<dbReference type="Gene3D" id="2.30.30.40">
    <property type="entry name" value="SH3 Domains"/>
    <property type="match status" value="1"/>
</dbReference>
<evidence type="ECO:0000256" key="3">
    <source>
        <dbReference type="ARBA" id="ARBA00022729"/>
    </source>
</evidence>
<dbReference type="eggNOG" id="COG4991">
    <property type="taxonomic scope" value="Bacteria"/>
</dbReference>
<evidence type="ECO:0000256" key="1">
    <source>
        <dbReference type="ARBA" id="ARBA00004167"/>
    </source>
</evidence>
<sequence length="225" mass="24838">MPLIAPCIRTFKSLACWLNFIDENRLVLRILTIVGALLLSPSLFAANQTSYISDDVFIYLHGGPGTQFRILGSVEAGQKVTSLGGAQGDYSKIIDHKGREGWVQTKMLSAKVSLREQLPRLKAELEQTKADLSTALTTTDASVQELNQIKSQLSKAQRELASATQERDSAQVKLASMQKNERFEMWKQGGFIAAGGLILGIILVYLPRPQRNLKTTGKKTIIFKC</sequence>
<evidence type="ECO:0000259" key="8">
    <source>
        <dbReference type="PROSITE" id="PS51781"/>
    </source>
</evidence>